<feature type="region of interest" description="Disordered" evidence="1">
    <location>
        <begin position="30"/>
        <end position="112"/>
    </location>
</feature>
<proteinExistence type="predicted"/>
<evidence type="ECO:0000256" key="1">
    <source>
        <dbReference type="SAM" id="MobiDB-lite"/>
    </source>
</evidence>
<feature type="compositionally biased region" description="Polar residues" evidence="1">
    <location>
        <begin position="67"/>
        <end position="83"/>
    </location>
</feature>
<name>A0A1J9Q280_9EURO</name>
<feature type="compositionally biased region" description="Basic and acidic residues" evidence="1">
    <location>
        <begin position="49"/>
        <end position="59"/>
    </location>
</feature>
<organism evidence="2 3">
    <name type="scientific">Blastomyces percursus</name>
    <dbReference type="NCBI Taxonomy" id="1658174"/>
    <lineage>
        <taxon>Eukaryota</taxon>
        <taxon>Fungi</taxon>
        <taxon>Dikarya</taxon>
        <taxon>Ascomycota</taxon>
        <taxon>Pezizomycotina</taxon>
        <taxon>Eurotiomycetes</taxon>
        <taxon>Eurotiomycetidae</taxon>
        <taxon>Onygenales</taxon>
        <taxon>Ajellomycetaceae</taxon>
        <taxon>Blastomyces</taxon>
    </lineage>
</organism>
<dbReference type="VEuPathDB" id="FungiDB:ACJ73_05978"/>
<reference evidence="2 3" key="1">
    <citation type="submission" date="2015-08" db="EMBL/GenBank/DDBJ databases">
        <title>Emmonsia species relationships and genome sequence.</title>
        <authorList>
            <person name="Cuomo C.A."/>
            <person name="Schwartz I.S."/>
            <person name="Kenyon C."/>
            <person name="De Hoog G.S."/>
            <person name="Govender N.P."/>
            <person name="Botha A."/>
            <person name="Moreno L."/>
            <person name="De Vries M."/>
            <person name="Munoz J.F."/>
            <person name="Stielow J.B."/>
        </authorList>
    </citation>
    <scope>NUCLEOTIDE SEQUENCE [LARGE SCALE GENOMIC DNA]</scope>
    <source>
        <strain evidence="2 3">EI222</strain>
    </source>
</reference>
<keyword evidence="3" id="KW-1185">Reference proteome</keyword>
<dbReference type="EMBL" id="LGTZ01000990">
    <property type="protein sequence ID" value="OJD22673.1"/>
    <property type="molecule type" value="Genomic_DNA"/>
</dbReference>
<comment type="caution">
    <text evidence="2">The sequence shown here is derived from an EMBL/GenBank/DDBJ whole genome shotgun (WGS) entry which is preliminary data.</text>
</comment>
<dbReference type="AlphaFoldDB" id="A0A1J9Q280"/>
<dbReference type="Proteomes" id="UP000242791">
    <property type="component" value="Unassembled WGS sequence"/>
</dbReference>
<protein>
    <submittedName>
        <fullName evidence="2">Uncharacterized protein</fullName>
    </submittedName>
</protein>
<evidence type="ECO:0000313" key="2">
    <source>
        <dbReference type="EMBL" id="OJD22673.1"/>
    </source>
</evidence>
<evidence type="ECO:0000313" key="3">
    <source>
        <dbReference type="Proteomes" id="UP000242791"/>
    </source>
</evidence>
<gene>
    <name evidence="2" type="ORF">ACJ73_05978</name>
</gene>
<accession>A0A1J9Q280</accession>
<sequence length="112" mass="11996">MQAPSCIVATQLDCSHGKSLNHRLSIDNEATRGLIPPAQNGSSVGFFTGERRQYPDIKHVRNHAHQSSKAPIPPSMSSTSKKAQVTGPRGPALEKSLKPVSPSFSRFDSGGM</sequence>